<protein>
    <recommendedName>
        <fullName evidence="9">Oxidoreductase</fullName>
    </recommendedName>
</protein>
<dbReference type="PANTHER" id="PTHR48075">
    <property type="entry name" value="3-HYDROXYACYL-COA DEHYDROGENASE FAMILY PROTEIN"/>
    <property type="match status" value="1"/>
</dbReference>
<proteinExistence type="inferred from homology"/>
<accession>A0A6F8XZK7</accession>
<dbReference type="Gene3D" id="1.10.1040.10">
    <property type="entry name" value="N-(1-d-carboxylethyl)-l-norvaline Dehydrogenase, domain 2"/>
    <property type="match status" value="2"/>
</dbReference>
<dbReference type="Pfam" id="PF02737">
    <property type="entry name" value="3HCDH_N"/>
    <property type="match status" value="1"/>
</dbReference>
<dbReference type="InterPro" id="IPR006108">
    <property type="entry name" value="3HC_DH_C"/>
</dbReference>
<feature type="compositionally biased region" description="Basic and acidic residues" evidence="4">
    <location>
        <begin position="89"/>
        <end position="99"/>
    </location>
</feature>
<evidence type="ECO:0000313" key="8">
    <source>
        <dbReference type="Proteomes" id="UP000502508"/>
    </source>
</evidence>
<dbReference type="Proteomes" id="UP000502508">
    <property type="component" value="Chromosome"/>
</dbReference>
<feature type="domain" description="3-hydroxyacyl-CoA dehydrogenase C-terminal" evidence="5">
    <location>
        <begin position="17"/>
        <end position="95"/>
    </location>
</feature>
<dbReference type="InterPro" id="IPR036291">
    <property type="entry name" value="NAD(P)-bd_dom_sf"/>
</dbReference>
<dbReference type="PANTHER" id="PTHR48075:SF9">
    <property type="entry name" value="3-HYDROXYBUTYRYL-COA DEHYDROGENASE"/>
    <property type="match status" value="1"/>
</dbReference>
<reference evidence="7 8" key="2">
    <citation type="submission" date="2020-03" db="EMBL/GenBank/DDBJ databases">
        <authorList>
            <person name="Ichikawa N."/>
            <person name="Kimura A."/>
            <person name="Kitahashi Y."/>
            <person name="Uohara A."/>
        </authorList>
    </citation>
    <scope>NUCLEOTIDE SEQUENCE [LARGE SCALE GENOMIC DNA]</scope>
    <source>
        <strain evidence="7 8">NBRC 107702</strain>
    </source>
</reference>
<organism evidence="7 8">
    <name type="scientific">Phytohabitans flavus</name>
    <dbReference type="NCBI Taxonomy" id="1076124"/>
    <lineage>
        <taxon>Bacteria</taxon>
        <taxon>Bacillati</taxon>
        <taxon>Actinomycetota</taxon>
        <taxon>Actinomycetes</taxon>
        <taxon>Micromonosporales</taxon>
        <taxon>Micromonosporaceae</taxon>
    </lineage>
</organism>
<dbReference type="GO" id="GO:0016616">
    <property type="term" value="F:oxidoreductase activity, acting on the CH-OH group of donors, NAD or NADP as acceptor"/>
    <property type="evidence" value="ECO:0007669"/>
    <property type="project" value="InterPro"/>
</dbReference>
<dbReference type="InterPro" id="IPR008927">
    <property type="entry name" value="6-PGluconate_DH-like_C_sf"/>
</dbReference>
<evidence type="ECO:0000259" key="5">
    <source>
        <dbReference type="Pfam" id="PF00725"/>
    </source>
</evidence>
<comment type="pathway">
    <text evidence="1">Lipid metabolism; butanoate metabolism.</text>
</comment>
<dbReference type="GO" id="GO:0070403">
    <property type="term" value="F:NAD+ binding"/>
    <property type="evidence" value="ECO:0007669"/>
    <property type="project" value="InterPro"/>
</dbReference>
<feature type="domain" description="3-hydroxyacyl-CoA dehydrogenase NAD binding" evidence="6">
    <location>
        <begin position="120"/>
        <end position="297"/>
    </location>
</feature>
<dbReference type="Gene3D" id="3.40.50.720">
    <property type="entry name" value="NAD(P)-binding Rossmann-like Domain"/>
    <property type="match status" value="1"/>
</dbReference>
<evidence type="ECO:0000256" key="2">
    <source>
        <dbReference type="ARBA" id="ARBA00009463"/>
    </source>
</evidence>
<reference evidence="7 8" key="1">
    <citation type="submission" date="2020-03" db="EMBL/GenBank/DDBJ databases">
        <title>Whole genome shotgun sequence of Phytohabitans flavus NBRC 107702.</title>
        <authorList>
            <person name="Komaki H."/>
            <person name="Tamura T."/>
        </authorList>
    </citation>
    <scope>NUCLEOTIDE SEQUENCE [LARGE SCALE GENOMIC DNA]</scope>
    <source>
        <strain evidence="7 8">NBRC 107702</strain>
    </source>
</reference>
<feature type="domain" description="3-hydroxyacyl-CoA dehydrogenase C-terminal" evidence="5">
    <location>
        <begin position="300"/>
        <end position="393"/>
    </location>
</feature>
<evidence type="ECO:0000256" key="1">
    <source>
        <dbReference type="ARBA" id="ARBA00005086"/>
    </source>
</evidence>
<dbReference type="InterPro" id="IPR006176">
    <property type="entry name" value="3-OHacyl-CoA_DH_NAD-bd"/>
</dbReference>
<comment type="similarity">
    <text evidence="2">Belongs to the 3-hydroxyacyl-CoA dehydrogenase family.</text>
</comment>
<dbReference type="RefSeq" id="WP_173039178.1">
    <property type="nucleotide sequence ID" value="NZ_AP022870.1"/>
</dbReference>
<dbReference type="SUPFAM" id="SSF48179">
    <property type="entry name" value="6-phosphogluconate dehydrogenase C-terminal domain-like"/>
    <property type="match status" value="2"/>
</dbReference>
<dbReference type="KEGG" id="pfla:Pflav_056940"/>
<dbReference type="EMBL" id="AP022870">
    <property type="protein sequence ID" value="BCB79284.1"/>
    <property type="molecule type" value="Genomic_DNA"/>
</dbReference>
<keyword evidence="8" id="KW-1185">Reference proteome</keyword>
<evidence type="ECO:0008006" key="9">
    <source>
        <dbReference type="Google" id="ProtNLM"/>
    </source>
</evidence>
<name>A0A6F8XZK7_9ACTN</name>
<evidence type="ECO:0000256" key="3">
    <source>
        <dbReference type="ARBA" id="ARBA00023002"/>
    </source>
</evidence>
<gene>
    <name evidence="7" type="ORF">Pflav_056940</name>
</gene>
<dbReference type="GO" id="GO:0006631">
    <property type="term" value="P:fatty acid metabolic process"/>
    <property type="evidence" value="ECO:0007669"/>
    <property type="project" value="InterPro"/>
</dbReference>
<feature type="region of interest" description="Disordered" evidence="4">
    <location>
        <begin position="89"/>
        <end position="115"/>
    </location>
</feature>
<keyword evidence="3" id="KW-0560">Oxidoreductase</keyword>
<evidence type="ECO:0000313" key="7">
    <source>
        <dbReference type="EMBL" id="BCB79284.1"/>
    </source>
</evidence>
<sequence>MTLAPVENAARTAAEELVYGYLNRAAHLDQRGHVDRTDVDTAMRLGCRLPAGPFETLDRIGLGTAVKVLDALHERTGHVAHDPAEALRQHADEGRDHYPEASSAPRTGVGPAEARPIERVGVLGSGTMARGIAEVSAAAGIPTTLVARSAAKAIAAAEAIGGSLAKAVARGKNTEQGRAEALGRLAVADDVAALSTCDLVVEAIVEDLPAKRVAFATLGRVGRPGAVLATTTSSLSVVACAEASGRPADVLGLHFFNPAPVMRLVEVVRTQWTSGDVLAAAEALCARLGRTGVPCADTAGFIVNYLLFPYLNEAVKMLDRGEVDVAELDAAVEEEYGYPMGPFALLDAVGLDVSLAIQRRLHEEYGDPDLAPAASLERLVAAGHLGRKTGSGFRAGPT</sequence>
<dbReference type="InterPro" id="IPR013328">
    <property type="entry name" value="6PGD_dom2"/>
</dbReference>
<dbReference type="Pfam" id="PF00725">
    <property type="entry name" value="3HCDH"/>
    <property type="match status" value="2"/>
</dbReference>
<dbReference type="AlphaFoldDB" id="A0A6F8XZK7"/>
<evidence type="ECO:0000256" key="4">
    <source>
        <dbReference type="SAM" id="MobiDB-lite"/>
    </source>
</evidence>
<evidence type="ECO:0000259" key="6">
    <source>
        <dbReference type="Pfam" id="PF02737"/>
    </source>
</evidence>
<dbReference type="SUPFAM" id="SSF51735">
    <property type="entry name" value="NAD(P)-binding Rossmann-fold domains"/>
    <property type="match status" value="1"/>
</dbReference>